<dbReference type="AlphaFoldDB" id="A0A4C1WRS3"/>
<dbReference type="EMBL" id="BGZK01000619">
    <property type="protein sequence ID" value="GBP53252.1"/>
    <property type="molecule type" value="Genomic_DNA"/>
</dbReference>
<sequence length="110" mass="12661">MAARNLVRRGIRPRAAPRPRAHLQSPRRSWSAFVHVDIECVFSSFKWKDFAVDSNRGLARDSNPAPTLDIELDLVLGFVPVLFFDSAPPSRFQIQYRSRFQFVRSQDSTI</sequence>
<evidence type="ECO:0000256" key="1">
    <source>
        <dbReference type="SAM" id="MobiDB-lite"/>
    </source>
</evidence>
<dbReference type="Proteomes" id="UP000299102">
    <property type="component" value="Unassembled WGS sequence"/>
</dbReference>
<accession>A0A4C1WRS3</accession>
<gene>
    <name evidence="2" type="ORF">EVAR_88136_1</name>
</gene>
<feature type="compositionally biased region" description="Basic residues" evidence="1">
    <location>
        <begin position="1"/>
        <end position="21"/>
    </location>
</feature>
<reference evidence="2 3" key="1">
    <citation type="journal article" date="2019" name="Commun. Biol.">
        <title>The bagworm genome reveals a unique fibroin gene that provides high tensile strength.</title>
        <authorList>
            <person name="Kono N."/>
            <person name="Nakamura H."/>
            <person name="Ohtoshi R."/>
            <person name="Tomita M."/>
            <person name="Numata K."/>
            <person name="Arakawa K."/>
        </authorList>
    </citation>
    <scope>NUCLEOTIDE SEQUENCE [LARGE SCALE GENOMIC DNA]</scope>
</reference>
<evidence type="ECO:0000313" key="3">
    <source>
        <dbReference type="Proteomes" id="UP000299102"/>
    </source>
</evidence>
<evidence type="ECO:0000313" key="2">
    <source>
        <dbReference type="EMBL" id="GBP53252.1"/>
    </source>
</evidence>
<organism evidence="2 3">
    <name type="scientific">Eumeta variegata</name>
    <name type="common">Bagworm moth</name>
    <name type="synonym">Eumeta japonica</name>
    <dbReference type="NCBI Taxonomy" id="151549"/>
    <lineage>
        <taxon>Eukaryota</taxon>
        <taxon>Metazoa</taxon>
        <taxon>Ecdysozoa</taxon>
        <taxon>Arthropoda</taxon>
        <taxon>Hexapoda</taxon>
        <taxon>Insecta</taxon>
        <taxon>Pterygota</taxon>
        <taxon>Neoptera</taxon>
        <taxon>Endopterygota</taxon>
        <taxon>Lepidoptera</taxon>
        <taxon>Glossata</taxon>
        <taxon>Ditrysia</taxon>
        <taxon>Tineoidea</taxon>
        <taxon>Psychidae</taxon>
        <taxon>Oiketicinae</taxon>
        <taxon>Eumeta</taxon>
    </lineage>
</organism>
<comment type="caution">
    <text evidence="2">The sequence shown here is derived from an EMBL/GenBank/DDBJ whole genome shotgun (WGS) entry which is preliminary data.</text>
</comment>
<keyword evidence="3" id="KW-1185">Reference proteome</keyword>
<protein>
    <submittedName>
        <fullName evidence="2">Uncharacterized protein</fullName>
    </submittedName>
</protein>
<name>A0A4C1WRS3_EUMVA</name>
<feature type="region of interest" description="Disordered" evidence="1">
    <location>
        <begin position="1"/>
        <end position="23"/>
    </location>
</feature>
<proteinExistence type="predicted"/>